<protein>
    <recommendedName>
        <fullName evidence="5">Histidinol dehydrogenase</fullName>
        <shortName evidence="5">HDH</shortName>
        <ecNumber evidence="5">1.1.1.23</ecNumber>
    </recommendedName>
</protein>
<feature type="binding site" evidence="5 9">
    <location>
        <position position="367"/>
    </location>
    <ligand>
        <name>Zn(2+)</name>
        <dbReference type="ChEBI" id="CHEBI:29105"/>
    </ligand>
</feature>
<dbReference type="GO" id="GO:0004399">
    <property type="term" value="F:histidinol dehydrogenase activity"/>
    <property type="evidence" value="ECO:0007669"/>
    <property type="project" value="UniProtKB-UniRule"/>
</dbReference>
<feature type="binding site" evidence="5 8">
    <location>
        <position position="426"/>
    </location>
    <ligand>
        <name>substrate</name>
    </ligand>
</feature>
<reference evidence="11 12" key="1">
    <citation type="submission" date="2018-06" db="EMBL/GenBank/DDBJ databases">
        <authorList>
            <consortium name="Pathogen Informatics"/>
            <person name="Doyle S."/>
        </authorList>
    </citation>
    <scope>NUCLEOTIDE SEQUENCE [LARGE SCALE GENOMIC DNA]</scope>
    <source>
        <strain evidence="11 12">NCTC12410</strain>
    </source>
</reference>
<comment type="caution">
    <text evidence="5">Lacks conserved residue(s) required for the propagation of feature annotation.</text>
</comment>
<dbReference type="SUPFAM" id="SSF53720">
    <property type="entry name" value="ALDH-like"/>
    <property type="match status" value="1"/>
</dbReference>
<dbReference type="OrthoDB" id="9805269at2"/>
<keyword evidence="5" id="KW-0368">Histidine biosynthesis</keyword>
<dbReference type="PIRSF" id="PIRSF000099">
    <property type="entry name" value="Histidinol_dh"/>
    <property type="match status" value="1"/>
</dbReference>
<feature type="active site" description="Proton acceptor" evidence="5 7">
    <location>
        <position position="333"/>
    </location>
</feature>
<comment type="function">
    <text evidence="5">Catalyzes the sequential NAD-dependent oxidations of L-histidinol to L-histidinaldehyde and then to L-histidine.</text>
</comment>
<gene>
    <name evidence="5 11" type="primary">hisD</name>
    <name evidence="11" type="ORF">NCTC12410_01531</name>
</gene>
<dbReference type="InterPro" id="IPR001692">
    <property type="entry name" value="Histidinol_DH_CS"/>
</dbReference>
<keyword evidence="2 5" id="KW-0479">Metal-binding</keyword>
<dbReference type="InterPro" id="IPR022695">
    <property type="entry name" value="Histidinol_DH_monofunct"/>
</dbReference>
<dbReference type="Proteomes" id="UP000254841">
    <property type="component" value="Unassembled WGS sequence"/>
</dbReference>
<dbReference type="PRINTS" id="PR00083">
    <property type="entry name" value="HOLDHDRGNASE"/>
</dbReference>
<feature type="binding site" evidence="5 8">
    <location>
        <position position="265"/>
    </location>
    <ligand>
        <name>substrate</name>
    </ligand>
</feature>
<dbReference type="HAMAP" id="MF_01024">
    <property type="entry name" value="HisD"/>
    <property type="match status" value="1"/>
</dbReference>
<keyword evidence="5" id="KW-0028">Amino-acid biosynthesis</keyword>
<dbReference type="Gene3D" id="3.40.50.1980">
    <property type="entry name" value="Nitrogenase molybdenum iron protein domain"/>
    <property type="match status" value="2"/>
</dbReference>
<organism evidence="11 12">
    <name type="scientific">Helicobacter canis</name>
    <dbReference type="NCBI Taxonomy" id="29419"/>
    <lineage>
        <taxon>Bacteria</taxon>
        <taxon>Pseudomonadati</taxon>
        <taxon>Campylobacterota</taxon>
        <taxon>Epsilonproteobacteria</taxon>
        <taxon>Campylobacterales</taxon>
        <taxon>Helicobacteraceae</taxon>
        <taxon>Helicobacter</taxon>
    </lineage>
</organism>
<dbReference type="GO" id="GO:0008270">
    <property type="term" value="F:zinc ion binding"/>
    <property type="evidence" value="ECO:0007669"/>
    <property type="project" value="UniProtKB-UniRule"/>
</dbReference>
<evidence type="ECO:0000256" key="2">
    <source>
        <dbReference type="ARBA" id="ARBA00022723"/>
    </source>
</evidence>
<dbReference type="PROSITE" id="PS00611">
    <property type="entry name" value="HISOL_DEHYDROGENASE"/>
    <property type="match status" value="1"/>
</dbReference>
<accession>A0A377J780</accession>
<dbReference type="GO" id="GO:0000105">
    <property type="term" value="P:L-histidine biosynthetic process"/>
    <property type="evidence" value="ECO:0007669"/>
    <property type="project" value="UniProtKB-UniRule"/>
</dbReference>
<feature type="binding site" evidence="5 8">
    <location>
        <position position="421"/>
    </location>
    <ligand>
        <name>substrate</name>
    </ligand>
</feature>
<keyword evidence="5" id="KW-0520">NAD</keyword>
<evidence type="ECO:0000313" key="11">
    <source>
        <dbReference type="EMBL" id="STO97696.1"/>
    </source>
</evidence>
<evidence type="ECO:0000256" key="4">
    <source>
        <dbReference type="ARBA" id="ARBA00023002"/>
    </source>
</evidence>
<dbReference type="GO" id="GO:0051287">
    <property type="term" value="F:NAD binding"/>
    <property type="evidence" value="ECO:0007669"/>
    <property type="project" value="InterPro"/>
</dbReference>
<evidence type="ECO:0000256" key="5">
    <source>
        <dbReference type="HAMAP-Rule" id="MF_01024"/>
    </source>
</evidence>
<dbReference type="GO" id="GO:0005829">
    <property type="term" value="C:cytosol"/>
    <property type="evidence" value="ECO:0007669"/>
    <property type="project" value="TreeGrafter"/>
</dbReference>
<sequence>MIATLHTSQSGFTQAFQAILNRGQEDLQNAQSIVLPLLNEIRTQGLEALLAQVARFDGFAPKNLADLVITQEECKSAYEKLDSKTKEALHIAYDRIHAFHTKQKQKSWFDSDEHGSILGQIYMPIDRAGLYIPGGKAAYPSSVLMNAIPALVAGVREIIVCTPTPQGYANPLLLAALHICGITDIYRVGGASAIGVFAYGLHEKGQQIMPKVDVISGPGNVFVATAKKLVFGQVGIDMIAGPSEIAIIADSSANPAYIARDLLSQAEHDEMASSLLFTTSGDLAKQVVSKLAELLPSLPKSAIATASIQNRGAIIICKDLEEAITLCNDLAPEHLELLFDNAFTYLPKIKHAGAIFLGANTPEAIGDYLAGPNHTLPTGGSAKFFSPLSVDTFMKKSSLIAFSQQGINALAKPCAHLAELEGLVAHKLSVLERVAPHDSHQK</sequence>
<feature type="binding site" evidence="5 8">
    <location>
        <position position="243"/>
    </location>
    <ligand>
        <name>substrate</name>
    </ligand>
</feature>
<dbReference type="NCBIfam" id="TIGR00069">
    <property type="entry name" value="hisD"/>
    <property type="match status" value="1"/>
</dbReference>
<comment type="catalytic activity">
    <reaction evidence="5">
        <text>L-histidinol + 2 NAD(+) + H2O = L-histidine + 2 NADH + 3 H(+)</text>
        <dbReference type="Rhea" id="RHEA:20641"/>
        <dbReference type="ChEBI" id="CHEBI:15377"/>
        <dbReference type="ChEBI" id="CHEBI:15378"/>
        <dbReference type="ChEBI" id="CHEBI:57540"/>
        <dbReference type="ChEBI" id="CHEBI:57595"/>
        <dbReference type="ChEBI" id="CHEBI:57699"/>
        <dbReference type="ChEBI" id="CHEBI:57945"/>
        <dbReference type="EC" id="1.1.1.23"/>
    </reaction>
</comment>
<keyword evidence="3 5" id="KW-0862">Zinc</keyword>
<keyword evidence="4 5" id="KW-0560">Oxidoreductase</keyword>
<evidence type="ECO:0000256" key="9">
    <source>
        <dbReference type="PIRSR" id="PIRSR000099-4"/>
    </source>
</evidence>
<evidence type="ECO:0000256" key="8">
    <source>
        <dbReference type="PIRSR" id="PIRSR000099-3"/>
    </source>
</evidence>
<dbReference type="EMBL" id="UGHV01000001">
    <property type="protein sequence ID" value="STO97696.1"/>
    <property type="molecule type" value="Genomic_DNA"/>
</dbReference>
<dbReference type="AlphaFoldDB" id="A0A377J780"/>
<feature type="binding site" evidence="5 8">
    <location>
        <position position="334"/>
    </location>
    <ligand>
        <name>substrate</name>
    </ligand>
</feature>
<comment type="similarity">
    <text evidence="1 5 6 10">Belongs to the histidinol dehydrogenase family.</text>
</comment>
<evidence type="ECO:0000313" key="12">
    <source>
        <dbReference type="Proteomes" id="UP000254841"/>
    </source>
</evidence>
<evidence type="ECO:0000256" key="7">
    <source>
        <dbReference type="PIRSR" id="PIRSR000099-1"/>
    </source>
</evidence>
<feature type="binding site" evidence="5 8">
    <location>
        <position position="268"/>
    </location>
    <ligand>
        <name>substrate</name>
    </ligand>
</feature>
<dbReference type="CDD" id="cd06572">
    <property type="entry name" value="Histidinol_dh"/>
    <property type="match status" value="1"/>
</dbReference>
<feature type="binding site" evidence="5 8">
    <location>
        <position position="367"/>
    </location>
    <ligand>
        <name>substrate</name>
    </ligand>
</feature>
<dbReference type="PANTHER" id="PTHR21256:SF2">
    <property type="entry name" value="HISTIDINE BIOSYNTHESIS TRIFUNCTIONAL PROTEIN"/>
    <property type="match status" value="1"/>
</dbReference>
<dbReference type="PANTHER" id="PTHR21256">
    <property type="entry name" value="HISTIDINOL DEHYDROGENASE HDH"/>
    <property type="match status" value="1"/>
</dbReference>
<evidence type="ECO:0000256" key="3">
    <source>
        <dbReference type="ARBA" id="ARBA00022833"/>
    </source>
</evidence>
<dbReference type="Pfam" id="PF00815">
    <property type="entry name" value="Histidinol_dh"/>
    <property type="match status" value="1"/>
</dbReference>
<dbReference type="Gene3D" id="1.20.5.1300">
    <property type="match status" value="1"/>
</dbReference>
<evidence type="ECO:0000256" key="6">
    <source>
        <dbReference type="PIRNR" id="PIRNR000099"/>
    </source>
</evidence>
<feature type="binding site" evidence="5 9">
    <location>
        <position position="268"/>
    </location>
    <ligand>
        <name>Zn(2+)</name>
        <dbReference type="ChEBI" id="CHEBI:29105"/>
    </ligand>
</feature>
<comment type="pathway">
    <text evidence="5">Amino-acid biosynthesis; L-histidine biosynthesis; L-histidine from 5-phospho-alpha-D-ribose 1-diphosphate: step 9/9.</text>
</comment>
<dbReference type="EC" id="1.1.1.23" evidence="5"/>
<comment type="cofactor">
    <cofactor evidence="5 9">
        <name>Zn(2+)</name>
        <dbReference type="ChEBI" id="CHEBI:29105"/>
    </cofactor>
    <text evidence="5 9">Binds 1 zinc ion per subunit.</text>
</comment>
<dbReference type="InterPro" id="IPR016161">
    <property type="entry name" value="Ald_DH/histidinol_DH"/>
</dbReference>
<dbReference type="FunFam" id="3.40.50.1980:FF:000001">
    <property type="entry name" value="Histidinol dehydrogenase"/>
    <property type="match status" value="1"/>
</dbReference>
<dbReference type="InterPro" id="IPR012131">
    <property type="entry name" value="Hstdl_DH"/>
</dbReference>
<name>A0A377J780_9HELI</name>
<evidence type="ECO:0000256" key="10">
    <source>
        <dbReference type="RuleBase" id="RU004175"/>
    </source>
</evidence>
<feature type="binding site" evidence="5 9">
    <location>
        <position position="265"/>
    </location>
    <ligand>
        <name>Zn(2+)</name>
        <dbReference type="ChEBI" id="CHEBI:29105"/>
    </ligand>
</feature>
<dbReference type="RefSeq" id="WP_115011917.1">
    <property type="nucleotide sequence ID" value="NZ_UGHV01000001.1"/>
</dbReference>
<evidence type="ECO:0000256" key="1">
    <source>
        <dbReference type="ARBA" id="ARBA00010178"/>
    </source>
</evidence>
<feature type="active site" description="Proton acceptor" evidence="5 7">
    <location>
        <position position="334"/>
    </location>
</feature>
<dbReference type="UniPathway" id="UPA00031">
    <property type="reaction ID" value="UER00014"/>
</dbReference>
<proteinExistence type="inferred from homology"/>
<feature type="binding site" evidence="5 9">
    <location>
        <position position="426"/>
    </location>
    <ligand>
        <name>Zn(2+)</name>
        <dbReference type="ChEBI" id="CHEBI:29105"/>
    </ligand>
</feature>